<gene>
    <name evidence="1" type="ORF">XD92_1402</name>
</gene>
<dbReference type="SUPFAM" id="SSF51735">
    <property type="entry name" value="NAD(P)-binding Rossmann-fold domains"/>
    <property type="match status" value="1"/>
</dbReference>
<dbReference type="Proteomes" id="UP000053860">
    <property type="component" value="Unassembled WGS sequence"/>
</dbReference>
<proteinExistence type="predicted"/>
<dbReference type="PIRSF" id="PIRSF001439">
    <property type="entry name" value="CryM"/>
    <property type="match status" value="1"/>
</dbReference>
<accession>A0A101HFP9</accession>
<protein>
    <submittedName>
        <fullName evidence="1">Ornithine cyclodeaminase</fullName>
    </submittedName>
</protein>
<sequence>MKGKKVTFLYLDEEDMIKAGVLDMSRCVEVMEDVFRLLGEGDYLMGGPLGNEHGQMLWFPKASPFRNMPLAGPDRRFMSMIAYLGGKYNVCGEKWYGSNVENPRMHGLPRSILMVIINDPVTAEPLAIMSGNLISAMRTGAVPGVAAKHLGRKDGDTVSVIGAGVINRACLLAVCAGAPGIRKVQVYDINEDQTRRFISEMSEQVDAEMVPSPSLEDAVRNSDFISVATSGAAPAEIREEWLKDGALIELTGIAQMSDDLYLNSRIVADNWKMHQSWMTEGEEHPDGIESILGWAPSAPVIRLLLDGRIGHGDISNLGDIVKGNEAFENKGEKPVILITGGMPVEDVAWAWTVYQNALENNIGQELRLWESPHWF</sequence>
<dbReference type="Gene3D" id="3.30.1780.10">
    <property type="entry name" value="ornithine cyclodeaminase, domain 1"/>
    <property type="match status" value="1"/>
</dbReference>
<dbReference type="EMBL" id="LGGN01000320">
    <property type="protein sequence ID" value="KUK76021.1"/>
    <property type="molecule type" value="Genomic_DNA"/>
</dbReference>
<dbReference type="InterPro" id="IPR003462">
    <property type="entry name" value="ODC_Mu_crystall"/>
</dbReference>
<reference evidence="2" key="1">
    <citation type="journal article" date="2015" name="MBio">
        <title>Genome-Resolved Metagenomic Analysis Reveals Roles for Candidate Phyla and Other Microbial Community Members in Biogeochemical Transformations in Oil Reservoirs.</title>
        <authorList>
            <person name="Hu P."/>
            <person name="Tom L."/>
            <person name="Singh A."/>
            <person name="Thomas B.C."/>
            <person name="Baker B.J."/>
            <person name="Piceno Y.M."/>
            <person name="Andersen G.L."/>
            <person name="Banfield J.F."/>
        </authorList>
    </citation>
    <scope>NUCLEOTIDE SEQUENCE [LARGE SCALE GENOMIC DNA]</scope>
</reference>
<dbReference type="PATRIC" id="fig|294710.3.peg.28"/>
<dbReference type="Pfam" id="PF02423">
    <property type="entry name" value="OCD_Mu_crystall"/>
    <property type="match status" value="1"/>
</dbReference>
<organism evidence="1 2">
    <name type="scientific">Proteiniphilum acetatigenes</name>
    <dbReference type="NCBI Taxonomy" id="294710"/>
    <lineage>
        <taxon>Bacteria</taxon>
        <taxon>Pseudomonadati</taxon>
        <taxon>Bacteroidota</taxon>
        <taxon>Bacteroidia</taxon>
        <taxon>Bacteroidales</taxon>
        <taxon>Dysgonomonadaceae</taxon>
        <taxon>Proteiniphilum</taxon>
    </lineage>
</organism>
<dbReference type="InterPro" id="IPR036291">
    <property type="entry name" value="NAD(P)-bd_dom_sf"/>
</dbReference>
<comment type="caution">
    <text evidence="1">The sequence shown here is derived from an EMBL/GenBank/DDBJ whole genome shotgun (WGS) entry which is preliminary data.</text>
</comment>
<dbReference type="GO" id="GO:0005737">
    <property type="term" value="C:cytoplasm"/>
    <property type="evidence" value="ECO:0007669"/>
    <property type="project" value="TreeGrafter"/>
</dbReference>
<evidence type="ECO:0000313" key="2">
    <source>
        <dbReference type="Proteomes" id="UP000053860"/>
    </source>
</evidence>
<dbReference type="PANTHER" id="PTHR13812:SF19">
    <property type="entry name" value="KETIMINE REDUCTASE MU-CRYSTALLIN"/>
    <property type="match status" value="1"/>
</dbReference>
<dbReference type="NCBIfam" id="NF004848">
    <property type="entry name" value="PRK06199.1"/>
    <property type="match status" value="1"/>
</dbReference>
<name>A0A101HFP9_9BACT</name>
<dbReference type="InterPro" id="IPR023401">
    <property type="entry name" value="ODC_N"/>
</dbReference>
<dbReference type="Gene3D" id="3.40.50.720">
    <property type="entry name" value="NAD(P)-binding Rossmann-like Domain"/>
    <property type="match status" value="1"/>
</dbReference>
<evidence type="ECO:0000313" key="1">
    <source>
        <dbReference type="EMBL" id="KUK76021.1"/>
    </source>
</evidence>
<dbReference type="PANTHER" id="PTHR13812">
    <property type="entry name" value="KETIMINE REDUCTASE MU-CRYSTALLIN"/>
    <property type="match status" value="1"/>
</dbReference>
<dbReference type="AlphaFoldDB" id="A0A101HFP9"/>